<protein>
    <recommendedName>
        <fullName evidence="2">UPF0291 protein H9734_01235</fullName>
    </recommendedName>
</protein>
<evidence type="ECO:0000313" key="3">
    <source>
        <dbReference type="EMBL" id="HIX76210.1"/>
    </source>
</evidence>
<dbReference type="AlphaFoldDB" id="A0A9D2BGY9"/>
<dbReference type="Proteomes" id="UP000886890">
    <property type="component" value="Unassembled WGS sequence"/>
</dbReference>
<dbReference type="EMBL" id="DXEK01000016">
    <property type="protein sequence ID" value="HIX76210.1"/>
    <property type="molecule type" value="Genomic_DNA"/>
</dbReference>
<sequence length="70" mass="8168">MNIERINELARKSRTVGLTPEEKAEQQKLRQEYIAAVKMNLRTQLDNIDVQEKDGTITNLGEKYGKQRKH</sequence>
<evidence type="ECO:0000313" key="4">
    <source>
        <dbReference type="Proteomes" id="UP000886890"/>
    </source>
</evidence>
<proteinExistence type="inferred from homology"/>
<dbReference type="SUPFAM" id="SSF158221">
    <property type="entry name" value="YnzC-like"/>
    <property type="match status" value="1"/>
</dbReference>
<organism evidence="3 4">
    <name type="scientific">Candidatus Fusicatenibacter merdavium</name>
    <dbReference type="NCBI Taxonomy" id="2838600"/>
    <lineage>
        <taxon>Bacteria</taxon>
        <taxon>Bacillati</taxon>
        <taxon>Bacillota</taxon>
        <taxon>Clostridia</taxon>
        <taxon>Lachnospirales</taxon>
        <taxon>Lachnospiraceae</taxon>
        <taxon>Fusicatenibacter</taxon>
    </lineage>
</organism>
<name>A0A9D2BGY9_9FIRM</name>
<dbReference type="Gene3D" id="1.10.287.540">
    <property type="entry name" value="Helix hairpin bin"/>
    <property type="match status" value="1"/>
</dbReference>
<gene>
    <name evidence="3" type="ORF">H9734_01235</name>
</gene>
<reference evidence="3" key="1">
    <citation type="journal article" date="2021" name="PeerJ">
        <title>Extensive microbial diversity within the chicken gut microbiome revealed by metagenomics and culture.</title>
        <authorList>
            <person name="Gilroy R."/>
            <person name="Ravi A."/>
            <person name="Getino M."/>
            <person name="Pursley I."/>
            <person name="Horton D.L."/>
            <person name="Alikhan N.F."/>
            <person name="Baker D."/>
            <person name="Gharbi K."/>
            <person name="Hall N."/>
            <person name="Watson M."/>
            <person name="Adriaenssens E.M."/>
            <person name="Foster-Nyarko E."/>
            <person name="Jarju S."/>
            <person name="Secka A."/>
            <person name="Antonio M."/>
            <person name="Oren A."/>
            <person name="Chaudhuri R.R."/>
            <person name="La Ragione R."/>
            <person name="Hildebrand F."/>
            <person name="Pallen M.J."/>
        </authorList>
    </citation>
    <scope>NUCLEOTIDE SEQUENCE</scope>
    <source>
        <strain evidence="3">CHK183-1962</strain>
    </source>
</reference>
<dbReference type="HAMAP" id="MF_01103">
    <property type="entry name" value="UPF0291"/>
    <property type="match status" value="1"/>
</dbReference>
<comment type="similarity">
    <text evidence="2">Belongs to the UPF0291 family.</text>
</comment>
<dbReference type="PANTHER" id="PTHR37300:SF1">
    <property type="entry name" value="UPF0291 PROTEIN YNZC"/>
    <property type="match status" value="1"/>
</dbReference>
<evidence type="ECO:0000256" key="2">
    <source>
        <dbReference type="HAMAP-Rule" id="MF_01103"/>
    </source>
</evidence>
<accession>A0A9D2BGY9</accession>
<dbReference type="GO" id="GO:0005737">
    <property type="term" value="C:cytoplasm"/>
    <property type="evidence" value="ECO:0007669"/>
    <property type="project" value="UniProtKB-SubCell"/>
</dbReference>
<keyword evidence="1 2" id="KW-0963">Cytoplasm</keyword>
<evidence type="ECO:0000256" key="1">
    <source>
        <dbReference type="ARBA" id="ARBA00022490"/>
    </source>
</evidence>
<comment type="subcellular location">
    <subcellularLocation>
        <location evidence="2">Cytoplasm</location>
    </subcellularLocation>
</comment>
<comment type="caution">
    <text evidence="3">The sequence shown here is derived from an EMBL/GenBank/DDBJ whole genome shotgun (WGS) entry which is preliminary data.</text>
</comment>
<reference evidence="3" key="2">
    <citation type="submission" date="2021-04" db="EMBL/GenBank/DDBJ databases">
        <authorList>
            <person name="Gilroy R."/>
        </authorList>
    </citation>
    <scope>NUCLEOTIDE SEQUENCE</scope>
    <source>
        <strain evidence="3">CHK183-1962</strain>
    </source>
</reference>
<dbReference type="Pfam" id="PF05979">
    <property type="entry name" value="DUF896"/>
    <property type="match status" value="1"/>
</dbReference>
<dbReference type="PANTHER" id="PTHR37300">
    <property type="entry name" value="UPF0291 PROTEIN CBO2609/CLC_2481"/>
    <property type="match status" value="1"/>
</dbReference>
<dbReference type="InterPro" id="IPR009242">
    <property type="entry name" value="DUF896"/>
</dbReference>